<proteinExistence type="predicted"/>
<dbReference type="SUPFAM" id="SSF54593">
    <property type="entry name" value="Glyoxalase/Bleomycin resistance protein/Dihydroxybiphenyl dioxygenase"/>
    <property type="match status" value="1"/>
</dbReference>
<accession>A0A563DXE4</accession>
<gene>
    <name evidence="2" type="ORF">FGL98_17070</name>
</gene>
<protein>
    <submittedName>
        <fullName evidence="2">VOC family protein</fullName>
    </submittedName>
</protein>
<reference evidence="2 3" key="2">
    <citation type="submission" date="2019-08" db="EMBL/GenBank/DDBJ databases">
        <title>Jejuicoccus antrihumi gen. nov., sp. nov., a new member of the family Dermacoccaceae isolated from a cave.</title>
        <authorList>
            <person name="Schumann P."/>
            <person name="Kim I.S."/>
        </authorList>
    </citation>
    <scope>NUCLEOTIDE SEQUENCE [LARGE SCALE GENOMIC DNA]</scope>
    <source>
        <strain evidence="2 3">C5-26</strain>
    </source>
</reference>
<dbReference type="Pfam" id="PF00903">
    <property type="entry name" value="Glyoxalase"/>
    <property type="match status" value="1"/>
</dbReference>
<dbReference type="InterPro" id="IPR029068">
    <property type="entry name" value="Glyas_Bleomycin-R_OHBP_Dase"/>
</dbReference>
<dbReference type="PANTHER" id="PTHR34109">
    <property type="entry name" value="BNAUNNG04460D PROTEIN-RELATED"/>
    <property type="match status" value="1"/>
</dbReference>
<dbReference type="PANTHER" id="PTHR34109:SF1">
    <property type="entry name" value="VOC DOMAIN-CONTAINING PROTEIN"/>
    <property type="match status" value="1"/>
</dbReference>
<dbReference type="AlphaFoldDB" id="A0A563DXE4"/>
<dbReference type="OrthoDB" id="9795306at2"/>
<reference evidence="2 3" key="1">
    <citation type="submission" date="2019-05" db="EMBL/GenBank/DDBJ databases">
        <authorList>
            <person name="Lee S.D."/>
        </authorList>
    </citation>
    <scope>NUCLEOTIDE SEQUENCE [LARGE SCALE GENOMIC DNA]</scope>
    <source>
        <strain evidence="2 3">C5-26</strain>
    </source>
</reference>
<dbReference type="CDD" id="cd07246">
    <property type="entry name" value="VOC_like"/>
    <property type="match status" value="1"/>
</dbReference>
<evidence type="ECO:0000259" key="1">
    <source>
        <dbReference type="PROSITE" id="PS51819"/>
    </source>
</evidence>
<dbReference type="InterPro" id="IPR037523">
    <property type="entry name" value="VOC_core"/>
</dbReference>
<dbReference type="PROSITE" id="PS51819">
    <property type="entry name" value="VOC"/>
    <property type="match status" value="1"/>
</dbReference>
<feature type="domain" description="VOC" evidence="1">
    <location>
        <begin position="1"/>
        <end position="126"/>
    </location>
</feature>
<dbReference type="InterPro" id="IPR004360">
    <property type="entry name" value="Glyas_Fos-R_dOase_dom"/>
</dbReference>
<dbReference type="Gene3D" id="3.30.720.120">
    <property type="match status" value="1"/>
</dbReference>
<dbReference type="Gene3D" id="3.30.720.110">
    <property type="match status" value="1"/>
</dbReference>
<dbReference type="Proteomes" id="UP000320244">
    <property type="component" value="Unassembled WGS sequence"/>
</dbReference>
<dbReference type="EMBL" id="VCQV01000026">
    <property type="protein sequence ID" value="TWP34603.1"/>
    <property type="molecule type" value="Genomic_DNA"/>
</dbReference>
<organism evidence="2 3">
    <name type="scientific">Leekyejoonella antrihumi</name>
    <dbReference type="NCBI Taxonomy" id="1660198"/>
    <lineage>
        <taxon>Bacteria</taxon>
        <taxon>Bacillati</taxon>
        <taxon>Actinomycetota</taxon>
        <taxon>Actinomycetes</taxon>
        <taxon>Micrococcales</taxon>
        <taxon>Dermacoccaceae</taxon>
        <taxon>Leekyejoonella</taxon>
    </lineage>
</organism>
<evidence type="ECO:0000313" key="3">
    <source>
        <dbReference type="Proteomes" id="UP000320244"/>
    </source>
</evidence>
<dbReference type="RefSeq" id="WP_146318670.1">
    <property type="nucleotide sequence ID" value="NZ_VCQV01000026.1"/>
</dbReference>
<evidence type="ECO:0000313" key="2">
    <source>
        <dbReference type="EMBL" id="TWP34603.1"/>
    </source>
</evidence>
<name>A0A563DXE4_9MICO</name>
<comment type="caution">
    <text evidence="2">The sequence shown here is derived from an EMBL/GenBank/DDBJ whole genome shotgun (WGS) entry which is preliminary data.</text>
</comment>
<keyword evidence="3" id="KW-1185">Reference proteome</keyword>
<sequence length="129" mass="13708">MNQLTPYLCVPDARSAIEWYATALGAEVTYPPVVMDDGRVGHCELAIGQAHWMMSDPFDSAGVAAPDPNRGSAVSLHLTVTDVDAVAARVSAAGISMTRGPEDSPPAGRVAVFTDPFGHRWFLNQPAED</sequence>